<evidence type="ECO:0000256" key="1">
    <source>
        <dbReference type="SAM" id="MobiDB-lite"/>
    </source>
</evidence>
<evidence type="ECO:0000313" key="3">
    <source>
        <dbReference type="EMBL" id="KAG9461988.1"/>
    </source>
</evidence>
<feature type="signal peptide" evidence="2">
    <location>
        <begin position="1"/>
        <end position="16"/>
    </location>
</feature>
<proteinExistence type="predicted"/>
<keyword evidence="4" id="KW-1185">Reference proteome</keyword>
<gene>
    <name evidence="3" type="ORF">GDO78_015187</name>
</gene>
<dbReference type="AlphaFoldDB" id="A0A8J6BG97"/>
<comment type="caution">
    <text evidence="3">The sequence shown here is derived from an EMBL/GenBank/DDBJ whole genome shotgun (WGS) entry which is preliminary data.</text>
</comment>
<name>A0A8J6BG97_ELECQ</name>
<dbReference type="EMBL" id="WNTK01014574">
    <property type="protein sequence ID" value="KAG9461988.1"/>
    <property type="molecule type" value="Genomic_DNA"/>
</dbReference>
<keyword evidence="2" id="KW-0732">Signal</keyword>
<dbReference type="Proteomes" id="UP000770717">
    <property type="component" value="Unassembled WGS sequence"/>
</dbReference>
<sequence length="44" mass="4577">MHVVQRLLAALLQCQCTSPGVPARDSQGPGEDNGLSLSGQLLCL</sequence>
<feature type="chain" id="PRO_5035151151" evidence="2">
    <location>
        <begin position="17"/>
        <end position="44"/>
    </location>
</feature>
<reference evidence="3" key="1">
    <citation type="thesis" date="2020" institute="ProQuest LLC" country="789 East Eisenhower Parkway, Ann Arbor, MI, USA">
        <title>Comparative Genomics and Chromosome Evolution.</title>
        <authorList>
            <person name="Mudd A.B."/>
        </authorList>
    </citation>
    <scope>NUCLEOTIDE SEQUENCE</scope>
    <source>
        <strain evidence="3">HN-11 Male</strain>
        <tissue evidence="3">Kidney and liver</tissue>
    </source>
</reference>
<accession>A0A8J6BG97</accession>
<protein>
    <submittedName>
        <fullName evidence="3">Uncharacterized protein</fullName>
    </submittedName>
</protein>
<evidence type="ECO:0000313" key="4">
    <source>
        <dbReference type="Proteomes" id="UP000770717"/>
    </source>
</evidence>
<organism evidence="3 4">
    <name type="scientific">Eleutherodactylus coqui</name>
    <name type="common">Puerto Rican coqui</name>
    <dbReference type="NCBI Taxonomy" id="57060"/>
    <lineage>
        <taxon>Eukaryota</taxon>
        <taxon>Metazoa</taxon>
        <taxon>Chordata</taxon>
        <taxon>Craniata</taxon>
        <taxon>Vertebrata</taxon>
        <taxon>Euteleostomi</taxon>
        <taxon>Amphibia</taxon>
        <taxon>Batrachia</taxon>
        <taxon>Anura</taxon>
        <taxon>Neobatrachia</taxon>
        <taxon>Hyloidea</taxon>
        <taxon>Eleutherodactylidae</taxon>
        <taxon>Eleutherodactylinae</taxon>
        <taxon>Eleutherodactylus</taxon>
        <taxon>Eleutherodactylus</taxon>
    </lineage>
</organism>
<feature type="region of interest" description="Disordered" evidence="1">
    <location>
        <begin position="19"/>
        <end position="38"/>
    </location>
</feature>
<evidence type="ECO:0000256" key="2">
    <source>
        <dbReference type="SAM" id="SignalP"/>
    </source>
</evidence>